<dbReference type="EMBL" id="BOOH01000004">
    <property type="protein sequence ID" value="GIH74136.1"/>
    <property type="molecule type" value="Genomic_DNA"/>
</dbReference>
<reference evidence="2 3" key="1">
    <citation type="submission" date="2021-01" db="EMBL/GenBank/DDBJ databases">
        <title>Whole genome shotgun sequence of Planobispora longispora NBRC 13918.</title>
        <authorList>
            <person name="Komaki H."/>
            <person name="Tamura T."/>
        </authorList>
    </citation>
    <scope>NUCLEOTIDE SEQUENCE [LARGE SCALE GENOMIC DNA]</scope>
    <source>
        <strain evidence="2 3">NBRC 13918</strain>
    </source>
</reference>
<feature type="transmembrane region" description="Helical" evidence="1">
    <location>
        <begin position="56"/>
        <end position="76"/>
    </location>
</feature>
<comment type="caution">
    <text evidence="2">The sequence shown here is derived from an EMBL/GenBank/DDBJ whole genome shotgun (WGS) entry which is preliminary data.</text>
</comment>
<gene>
    <name evidence="2" type="ORF">Plo01_05650</name>
</gene>
<evidence type="ECO:0008006" key="4">
    <source>
        <dbReference type="Google" id="ProtNLM"/>
    </source>
</evidence>
<evidence type="ECO:0000256" key="1">
    <source>
        <dbReference type="SAM" id="Phobius"/>
    </source>
</evidence>
<feature type="transmembrane region" description="Helical" evidence="1">
    <location>
        <begin position="130"/>
        <end position="153"/>
    </location>
</feature>
<keyword evidence="1" id="KW-1133">Transmembrane helix</keyword>
<keyword evidence="1" id="KW-0472">Membrane</keyword>
<keyword evidence="1" id="KW-0812">Transmembrane</keyword>
<protein>
    <recommendedName>
        <fullName evidence="4">DUF2567 domain-containing protein</fullName>
    </recommendedName>
</protein>
<feature type="transmembrane region" description="Helical" evidence="1">
    <location>
        <begin position="7"/>
        <end position="28"/>
    </location>
</feature>
<feature type="transmembrane region" description="Helical" evidence="1">
    <location>
        <begin position="83"/>
        <end position="110"/>
    </location>
</feature>
<sequence>MRYTRDFAVTVLVLCVLGVVAGVSWSLLAPRPPYAATDEGAVLADPSTQALIAADGWFAVVTGAFGLACGALGYALSRKGSPLAVVLGLVTGGLVAAYLTMTVGGVVNLGAATVTASGPGASLVPGPLKLTAPGVLVAWPMLAAGLFFALEAVAGYRESPLRRPLAGQDLHGPPAVYDADVDGR</sequence>
<accession>A0A8J3RH49</accession>
<organism evidence="2 3">
    <name type="scientific">Planobispora longispora</name>
    <dbReference type="NCBI Taxonomy" id="28887"/>
    <lineage>
        <taxon>Bacteria</taxon>
        <taxon>Bacillati</taxon>
        <taxon>Actinomycetota</taxon>
        <taxon>Actinomycetes</taxon>
        <taxon>Streptosporangiales</taxon>
        <taxon>Streptosporangiaceae</taxon>
        <taxon>Planobispora</taxon>
    </lineage>
</organism>
<dbReference type="AlphaFoldDB" id="A0A8J3RH49"/>
<proteinExistence type="predicted"/>
<name>A0A8J3RH49_9ACTN</name>
<keyword evidence="3" id="KW-1185">Reference proteome</keyword>
<evidence type="ECO:0000313" key="2">
    <source>
        <dbReference type="EMBL" id="GIH74136.1"/>
    </source>
</evidence>
<evidence type="ECO:0000313" key="3">
    <source>
        <dbReference type="Proteomes" id="UP000616724"/>
    </source>
</evidence>
<dbReference type="Proteomes" id="UP000616724">
    <property type="component" value="Unassembled WGS sequence"/>
</dbReference>